<name>A0A1I3DZ81_9RHOB</name>
<evidence type="ECO:0000313" key="4">
    <source>
        <dbReference type="EMBL" id="SFH91751.1"/>
    </source>
</evidence>
<evidence type="ECO:0000256" key="1">
    <source>
        <dbReference type="SAM" id="MobiDB-lite"/>
    </source>
</evidence>
<keyword evidence="2" id="KW-0472">Membrane</keyword>
<sequence>MRVTCPNCSAVYEAPDSALGVGGRRVECSACRHQWFQPGPELEAMETAPSTMPGMSQAARELSALSETSSAPAHGLADEPEAPPAAASRLRTGEPPRPPRPGAPRPGETRAPGARRPASIDAERLSAELRAAEAEEERGAGAGMGYAAGFVLALILCGALAFAYVEKDQVAAMLPEASPYLDAWAGFVDQARLRIEAVAALIAQKVGELLG</sequence>
<dbReference type="STRING" id="1114924.SAMN05216258_10384"/>
<keyword evidence="2" id="KW-1133">Transmembrane helix</keyword>
<dbReference type="EMBL" id="FOQH01000003">
    <property type="protein sequence ID" value="SFH91751.1"/>
    <property type="molecule type" value="Genomic_DNA"/>
</dbReference>
<dbReference type="Pfam" id="PF13717">
    <property type="entry name" value="Zn_ribbon_4"/>
    <property type="match status" value="1"/>
</dbReference>
<dbReference type="AlphaFoldDB" id="A0A1I3DZ81"/>
<dbReference type="OrthoDB" id="7159357at2"/>
<dbReference type="Proteomes" id="UP000199377">
    <property type="component" value="Unassembled WGS sequence"/>
</dbReference>
<dbReference type="InterPro" id="IPR011723">
    <property type="entry name" value="Znf/thioredoxin_put"/>
</dbReference>
<organism evidence="4 5">
    <name type="scientific">Albimonas pacifica</name>
    <dbReference type="NCBI Taxonomy" id="1114924"/>
    <lineage>
        <taxon>Bacteria</taxon>
        <taxon>Pseudomonadati</taxon>
        <taxon>Pseudomonadota</taxon>
        <taxon>Alphaproteobacteria</taxon>
        <taxon>Rhodobacterales</taxon>
        <taxon>Paracoccaceae</taxon>
        <taxon>Albimonas</taxon>
    </lineage>
</organism>
<dbReference type="NCBIfam" id="TIGR02098">
    <property type="entry name" value="MJ0042_CXXC"/>
    <property type="match status" value="1"/>
</dbReference>
<keyword evidence="2" id="KW-0812">Transmembrane</keyword>
<feature type="compositionally biased region" description="Low complexity" evidence="1">
    <location>
        <begin position="105"/>
        <end position="117"/>
    </location>
</feature>
<accession>A0A1I3DZ81</accession>
<feature type="region of interest" description="Disordered" evidence="1">
    <location>
        <begin position="45"/>
        <end position="120"/>
    </location>
</feature>
<gene>
    <name evidence="4" type="ORF">SAMN05216258_10384</name>
</gene>
<protein>
    <submittedName>
        <fullName evidence="4">MJ0042 family finger-like domain-containing protein</fullName>
    </submittedName>
</protein>
<feature type="transmembrane region" description="Helical" evidence="2">
    <location>
        <begin position="144"/>
        <end position="165"/>
    </location>
</feature>
<evidence type="ECO:0000313" key="5">
    <source>
        <dbReference type="Proteomes" id="UP000199377"/>
    </source>
</evidence>
<proteinExistence type="predicted"/>
<dbReference type="RefSeq" id="WP_092858890.1">
    <property type="nucleotide sequence ID" value="NZ_FOQH01000003.1"/>
</dbReference>
<evidence type="ECO:0000256" key="2">
    <source>
        <dbReference type="SAM" id="Phobius"/>
    </source>
</evidence>
<feature type="compositionally biased region" description="Pro residues" evidence="1">
    <location>
        <begin position="95"/>
        <end position="104"/>
    </location>
</feature>
<keyword evidence="5" id="KW-1185">Reference proteome</keyword>
<feature type="domain" description="Zinc finger/thioredoxin putative" evidence="3">
    <location>
        <begin position="1"/>
        <end position="36"/>
    </location>
</feature>
<evidence type="ECO:0000259" key="3">
    <source>
        <dbReference type="Pfam" id="PF13717"/>
    </source>
</evidence>
<reference evidence="4 5" key="1">
    <citation type="submission" date="2016-10" db="EMBL/GenBank/DDBJ databases">
        <authorList>
            <person name="de Groot N.N."/>
        </authorList>
    </citation>
    <scope>NUCLEOTIDE SEQUENCE [LARGE SCALE GENOMIC DNA]</scope>
    <source>
        <strain evidence="4 5">CGMCC 1.11030</strain>
    </source>
</reference>